<feature type="compositionally biased region" description="Acidic residues" evidence="1">
    <location>
        <begin position="15"/>
        <end position="24"/>
    </location>
</feature>
<accession>A0A699SAH2</accession>
<gene>
    <name evidence="2" type="ORF">Tci_866461</name>
</gene>
<feature type="region of interest" description="Disordered" evidence="1">
    <location>
        <begin position="1"/>
        <end position="30"/>
    </location>
</feature>
<reference evidence="2" key="1">
    <citation type="journal article" date="2019" name="Sci. Rep.">
        <title>Draft genome of Tanacetum cinerariifolium, the natural source of mosquito coil.</title>
        <authorList>
            <person name="Yamashiro T."/>
            <person name="Shiraishi A."/>
            <person name="Satake H."/>
            <person name="Nakayama K."/>
        </authorList>
    </citation>
    <scope>NUCLEOTIDE SEQUENCE</scope>
</reference>
<sequence>KGVADTVKDQKRAYDDDEDDDDEDPPARLN</sequence>
<feature type="compositionally biased region" description="Basic and acidic residues" evidence="1">
    <location>
        <begin position="1"/>
        <end position="14"/>
    </location>
</feature>
<protein>
    <submittedName>
        <fullName evidence="2">Uncharacterized protein</fullName>
    </submittedName>
</protein>
<dbReference type="EMBL" id="BKCJ011148954">
    <property type="protein sequence ID" value="GFC94491.1"/>
    <property type="molecule type" value="Genomic_DNA"/>
</dbReference>
<feature type="non-terminal residue" evidence="2">
    <location>
        <position position="1"/>
    </location>
</feature>
<evidence type="ECO:0000256" key="1">
    <source>
        <dbReference type="SAM" id="MobiDB-lite"/>
    </source>
</evidence>
<comment type="caution">
    <text evidence="2">The sequence shown here is derived from an EMBL/GenBank/DDBJ whole genome shotgun (WGS) entry which is preliminary data.</text>
</comment>
<dbReference type="AlphaFoldDB" id="A0A699SAH2"/>
<name>A0A699SAH2_TANCI</name>
<evidence type="ECO:0000313" key="2">
    <source>
        <dbReference type="EMBL" id="GFC94491.1"/>
    </source>
</evidence>
<organism evidence="2">
    <name type="scientific">Tanacetum cinerariifolium</name>
    <name type="common">Dalmatian daisy</name>
    <name type="synonym">Chrysanthemum cinerariifolium</name>
    <dbReference type="NCBI Taxonomy" id="118510"/>
    <lineage>
        <taxon>Eukaryota</taxon>
        <taxon>Viridiplantae</taxon>
        <taxon>Streptophyta</taxon>
        <taxon>Embryophyta</taxon>
        <taxon>Tracheophyta</taxon>
        <taxon>Spermatophyta</taxon>
        <taxon>Magnoliopsida</taxon>
        <taxon>eudicotyledons</taxon>
        <taxon>Gunneridae</taxon>
        <taxon>Pentapetalae</taxon>
        <taxon>asterids</taxon>
        <taxon>campanulids</taxon>
        <taxon>Asterales</taxon>
        <taxon>Asteraceae</taxon>
        <taxon>Asteroideae</taxon>
        <taxon>Anthemideae</taxon>
        <taxon>Anthemidinae</taxon>
        <taxon>Tanacetum</taxon>
    </lineage>
</organism>
<proteinExistence type="predicted"/>